<keyword evidence="1" id="KW-0472">Membrane</keyword>
<keyword evidence="1" id="KW-0812">Transmembrane</keyword>
<keyword evidence="3" id="KW-1185">Reference proteome</keyword>
<dbReference type="AlphaFoldDB" id="A0A4V1M6P7"/>
<sequence>MPDWFYRTVAQRALFCLPDEAGRAVALGVIGTLGKSAPGRAVIEFMGHMAPEPRLAVTVAGTRYASPIGLGWRVDPECRASAGLACFGVGCLEATDANRRQVRREAGETLEDGLVHPEPPQVGTIRLPVLKRHWDLNGHEWLRLPDGTNLPVLAWDHATETERPGVVLQVGMHNADGGWSVPAKMPATLPEKVRAWRTALPEGAPLIVAGGIGSPGDAVALVQAGADLLLVDAGMVYRGPGLVKRCNEALLARLPAPPEAAVGLFRRAWFWTAILGAAMGVGGAATLALSLTRVLLPYDEHYLGLTAPVLERTMPTLFAFMAHDRATLAGVMLGLGWLYWCLGRGGIRAGRHGAQTAVTASALVGFASFFAFFGFGYFDTLHAFVAVVLLQFTVQIMVSVPGGGEHPPVPADEEDAAWRRAQWGQLLWVVHAVGLLFAGGLILGIGMTSVFVAEDLGFLCMTAEQVQALGERLMGVVAHDRATLGGMLLATGTAMLLPVLWCFRRGEAWLWRAMAGLGLPAYVAAIGIHYHVGYTDWRHLVPAWIGLGLWVAGLGLSRGYLRAR</sequence>
<evidence type="ECO:0000313" key="2">
    <source>
        <dbReference type="EMBL" id="RXK56139.1"/>
    </source>
</evidence>
<proteinExistence type="predicted"/>
<dbReference type="Proteomes" id="UP000290218">
    <property type="component" value="Unassembled WGS sequence"/>
</dbReference>
<feature type="transmembrane region" description="Helical" evidence="1">
    <location>
        <begin position="510"/>
        <end position="531"/>
    </location>
</feature>
<evidence type="ECO:0000256" key="1">
    <source>
        <dbReference type="SAM" id="Phobius"/>
    </source>
</evidence>
<gene>
    <name evidence="2" type="ORF">ESB00_09770</name>
</gene>
<organism evidence="2 3">
    <name type="scientific">Oleiharenicola lentus</name>
    <dbReference type="NCBI Taxonomy" id="2508720"/>
    <lineage>
        <taxon>Bacteria</taxon>
        <taxon>Pseudomonadati</taxon>
        <taxon>Verrucomicrobiota</taxon>
        <taxon>Opitutia</taxon>
        <taxon>Opitutales</taxon>
        <taxon>Opitutaceae</taxon>
        <taxon>Oleiharenicola</taxon>
    </lineage>
</organism>
<dbReference type="InterPro" id="IPR013785">
    <property type="entry name" value="Aldolase_TIM"/>
</dbReference>
<reference evidence="2 3" key="1">
    <citation type="submission" date="2019-01" db="EMBL/GenBank/DDBJ databases">
        <title>Lacunisphaera sp. strain TWA-58.</title>
        <authorList>
            <person name="Chen W.-M."/>
        </authorList>
    </citation>
    <scope>NUCLEOTIDE SEQUENCE [LARGE SCALE GENOMIC DNA]</scope>
    <source>
        <strain evidence="2 3">TWA-58</strain>
    </source>
</reference>
<dbReference type="RefSeq" id="WP_129047505.1">
    <property type="nucleotide sequence ID" value="NZ_SDHX01000001.1"/>
</dbReference>
<name>A0A4V1M6P7_9BACT</name>
<dbReference type="SUPFAM" id="SSF51395">
    <property type="entry name" value="FMN-linked oxidoreductases"/>
    <property type="match status" value="1"/>
</dbReference>
<feature type="transmembrane region" description="Helical" evidence="1">
    <location>
        <begin position="482"/>
        <end position="503"/>
    </location>
</feature>
<dbReference type="Gene3D" id="3.20.20.70">
    <property type="entry name" value="Aldolase class I"/>
    <property type="match status" value="1"/>
</dbReference>
<keyword evidence="1" id="KW-1133">Transmembrane helix</keyword>
<accession>A0A4V1M6P7</accession>
<feature type="transmembrane region" description="Helical" evidence="1">
    <location>
        <begin position="426"/>
        <end position="452"/>
    </location>
</feature>
<dbReference type="OrthoDB" id="9802377at2"/>
<feature type="transmembrane region" description="Helical" evidence="1">
    <location>
        <begin position="316"/>
        <end position="342"/>
    </location>
</feature>
<dbReference type="EMBL" id="SDHX01000001">
    <property type="protein sequence ID" value="RXK56139.1"/>
    <property type="molecule type" value="Genomic_DNA"/>
</dbReference>
<feature type="transmembrane region" description="Helical" evidence="1">
    <location>
        <begin position="354"/>
        <end position="375"/>
    </location>
</feature>
<feature type="transmembrane region" description="Helical" evidence="1">
    <location>
        <begin position="381"/>
        <end position="400"/>
    </location>
</feature>
<protein>
    <submittedName>
        <fullName evidence="2">Uncharacterized protein</fullName>
    </submittedName>
</protein>
<feature type="transmembrane region" description="Helical" evidence="1">
    <location>
        <begin position="268"/>
        <end position="296"/>
    </location>
</feature>
<feature type="transmembrane region" description="Helical" evidence="1">
    <location>
        <begin position="543"/>
        <end position="561"/>
    </location>
</feature>
<comment type="caution">
    <text evidence="2">The sequence shown here is derived from an EMBL/GenBank/DDBJ whole genome shotgun (WGS) entry which is preliminary data.</text>
</comment>
<evidence type="ECO:0000313" key="3">
    <source>
        <dbReference type="Proteomes" id="UP000290218"/>
    </source>
</evidence>